<dbReference type="SUPFAM" id="SSF48208">
    <property type="entry name" value="Six-hairpin glycosidases"/>
    <property type="match status" value="1"/>
</dbReference>
<organism evidence="7 8">
    <name type="scientific">Ruminiclostridium cellobioparum subsp. termitidis CT1112</name>
    <dbReference type="NCBI Taxonomy" id="1195236"/>
    <lineage>
        <taxon>Bacteria</taxon>
        <taxon>Bacillati</taxon>
        <taxon>Bacillota</taxon>
        <taxon>Clostridia</taxon>
        <taxon>Eubacteriales</taxon>
        <taxon>Oscillospiraceae</taxon>
        <taxon>Ruminiclostridium</taxon>
    </lineage>
</organism>
<dbReference type="InterPro" id="IPR014756">
    <property type="entry name" value="Ig_E-set"/>
</dbReference>
<evidence type="ECO:0000313" key="8">
    <source>
        <dbReference type="Proteomes" id="UP000014155"/>
    </source>
</evidence>
<dbReference type="CDD" id="cd02850">
    <property type="entry name" value="E_set_Cellulase_N"/>
    <property type="match status" value="1"/>
</dbReference>
<evidence type="ECO:0000313" key="7">
    <source>
        <dbReference type="EMBL" id="EMS72459.1"/>
    </source>
</evidence>
<dbReference type="InterPro" id="IPR001701">
    <property type="entry name" value="Glyco_hydro_9"/>
</dbReference>
<dbReference type="eggNOG" id="COG0726">
    <property type="taxonomic scope" value="Bacteria"/>
</dbReference>
<dbReference type="AlphaFoldDB" id="S0FTG3"/>
<name>S0FTG3_RUMCE</name>
<sequence length="792" mass="90019">MRREFEKQLVDSGYVHGILPPDESKTTETRLLKKEILKSRNLWDDITGNRWKERGAGTVEITNDVLGITAPARTDCWPEGAPEDGDYTFFGQKEFILEFDRENWEAYNRVSFRIKPECFGHHSPMITVNLVNDGVQKVPDKYFREGQHVINLRNNVWNQCVWEFPELPRDAVTELKFSVQSFGKEVTTADNMKYDISHIRLEQAADPDVSTGWVCRKNTITYSTTGYWLSGKKTAVANVDADEFQLMGEETSGVVFSGKVKRITNAKGDFSILDFSEFKQPGRFRLRAGGAITESFEIGSRIMEEAVWKVIHFLYSERCGYPVVGRHGACHGDIIAEHKGVKIAYNGGWHDAGDVSQQTAQTAEVVHALLEMAETVKNNTGSERDRLLYLRLLEEAQWGLDFVLRMRFGDGYRVTSAGVCRWTNGMMGDMDDVAARVHNHAFENFLMSGIEAYGAITLEEMDPELAWKCLDSARNDFRFALERFEAVGMEQASMYEHTYNSSLSQYYATASWAASAIYKATNDGYYAKEAEKFADLMLMCQETGTDGIPLKGFFYRDESKKTIVHFNHQSREQIFMQALELLCVTQKGNVKLPRWENAMRLYGGYIKAIMEYTEPYGMIPAGIHSSDEADDRETFKLLHLLTSYEEERPNYVEQLKNAAALNEKYCVRCFPVWFSFRGNTAVHLAAGKAAALLGKYFNDAQLQDIAREQLYWVSGKNPFGQSLIYGEGSNYAQQYCALAGEMTGEIPVGIQTKDNQDIPYWPMANNATYKEVWTTSAGRWLWLAADLYGDIE</sequence>
<dbReference type="InterPro" id="IPR012341">
    <property type="entry name" value="6hp_glycosidase-like_sf"/>
</dbReference>
<dbReference type="Pfam" id="PF02927">
    <property type="entry name" value="CelD_N"/>
    <property type="match status" value="1"/>
</dbReference>
<keyword evidence="4" id="KW-0624">Polysaccharide degradation</keyword>
<dbReference type="Gene3D" id="1.50.10.10">
    <property type="match status" value="1"/>
</dbReference>
<keyword evidence="2" id="KW-0136">Cellulose degradation</keyword>
<accession>S0FTG3</accession>
<dbReference type="STRING" id="1195236.CTER_1631"/>
<dbReference type="Proteomes" id="UP000014155">
    <property type="component" value="Unassembled WGS sequence"/>
</dbReference>
<evidence type="ECO:0000259" key="5">
    <source>
        <dbReference type="Pfam" id="PF00759"/>
    </source>
</evidence>
<dbReference type="InterPro" id="IPR008928">
    <property type="entry name" value="6-hairpin_glycosidase_sf"/>
</dbReference>
<dbReference type="SUPFAM" id="SSF81296">
    <property type="entry name" value="E set domains"/>
    <property type="match status" value="1"/>
</dbReference>
<evidence type="ECO:0000256" key="3">
    <source>
        <dbReference type="ARBA" id="ARBA00023277"/>
    </source>
</evidence>
<dbReference type="Gene3D" id="2.60.40.10">
    <property type="entry name" value="Immunoglobulins"/>
    <property type="match status" value="1"/>
</dbReference>
<dbReference type="Pfam" id="PF00759">
    <property type="entry name" value="Glyco_hydro_9"/>
    <property type="match status" value="1"/>
</dbReference>
<proteinExistence type="inferred from homology"/>
<dbReference type="EMBL" id="AORV01000027">
    <property type="protein sequence ID" value="EMS72459.1"/>
    <property type="molecule type" value="Genomic_DNA"/>
</dbReference>
<evidence type="ECO:0000256" key="1">
    <source>
        <dbReference type="ARBA" id="ARBA00007072"/>
    </source>
</evidence>
<evidence type="ECO:0000259" key="6">
    <source>
        <dbReference type="Pfam" id="PF02927"/>
    </source>
</evidence>
<dbReference type="InterPro" id="IPR004197">
    <property type="entry name" value="Cellulase_Ig-like"/>
</dbReference>
<dbReference type="GO" id="GO:0030245">
    <property type="term" value="P:cellulose catabolic process"/>
    <property type="evidence" value="ECO:0007669"/>
    <property type="project" value="UniProtKB-KW"/>
</dbReference>
<keyword evidence="8" id="KW-1185">Reference proteome</keyword>
<evidence type="ECO:0000256" key="2">
    <source>
        <dbReference type="ARBA" id="ARBA00023001"/>
    </source>
</evidence>
<feature type="domain" description="Cellulase Ig-like" evidence="6">
    <location>
        <begin position="223"/>
        <end position="291"/>
    </location>
</feature>
<feature type="domain" description="Glycoside hydrolase family 9" evidence="5">
    <location>
        <begin position="305"/>
        <end position="734"/>
    </location>
</feature>
<dbReference type="GO" id="GO:0008810">
    <property type="term" value="F:cellulase activity"/>
    <property type="evidence" value="ECO:0007669"/>
    <property type="project" value="InterPro"/>
</dbReference>
<dbReference type="PATRIC" id="fig|1195236.3.peg.1959"/>
<reference evidence="7 8" key="1">
    <citation type="journal article" date="2013" name="Genome Announc.">
        <title>Draft Genome Sequence of the Cellulolytic, Mesophilic, Anaerobic Bacterium Clostridium termitidis Strain CT1112 (DSM 5398).</title>
        <authorList>
            <person name="Lal S."/>
            <person name="Ramachandran U."/>
            <person name="Zhang X."/>
            <person name="Munir R."/>
            <person name="Sparling R."/>
            <person name="Levin D.B."/>
        </authorList>
    </citation>
    <scope>NUCLEOTIDE SEQUENCE [LARGE SCALE GENOMIC DNA]</scope>
    <source>
        <strain evidence="7 8">CT1112</strain>
    </source>
</reference>
<comment type="similarity">
    <text evidence="1">Belongs to the glycosyl hydrolase 9 (cellulase E) family.</text>
</comment>
<gene>
    <name evidence="7" type="ORF">CTER_1631</name>
</gene>
<protein>
    <submittedName>
        <fullName evidence="7">Glycosyl hydrolase family 9/N-terminal ig-like domain of cellulase</fullName>
    </submittedName>
</protein>
<evidence type="ECO:0000256" key="4">
    <source>
        <dbReference type="ARBA" id="ARBA00023326"/>
    </source>
</evidence>
<dbReference type="RefSeq" id="WP_004625176.1">
    <property type="nucleotide sequence ID" value="NZ_AORV01000027.1"/>
</dbReference>
<dbReference type="InterPro" id="IPR013783">
    <property type="entry name" value="Ig-like_fold"/>
</dbReference>
<comment type="caution">
    <text evidence="7">The sequence shown here is derived from an EMBL/GenBank/DDBJ whole genome shotgun (WGS) entry which is preliminary data.</text>
</comment>
<keyword evidence="3" id="KW-0119">Carbohydrate metabolism</keyword>
<keyword evidence="7" id="KW-0378">Hydrolase</keyword>